<gene>
    <name evidence="3" type="ORF">FOZ60_000882</name>
</gene>
<accession>A0A7J6PJV7</accession>
<sequence>MRVALAAAIFEVVVGFGTTVSEDTMPTGDYCEEMCTQTAGCDQSYCKDNGLCFGLYHKGDSKCYQPGSDATDCDDSVLEPVQCAEYPVTTCEDVCNGIDGCKDSKWGTYCKSWQSPAVCFGIIVKDDGSLCFNPTDEECVGEPYLCEMATVVPTNLPETSVVPTNLPETSVVPTNLPETTVVPTNLPETSVVPTNLPETSVVPTNLPETSVVPTNLPETSVVPTNLPETTVVPTNLPTNEDLAGDWCGETPLGPIKVTPEVSGAVTLFVAGETFTAEYYLDGFEIVFTNPDEDLATLLQQLDSSLYAVYTDEGVYVELVNVFSTTITRC</sequence>
<evidence type="ECO:0000313" key="4">
    <source>
        <dbReference type="Proteomes" id="UP000541610"/>
    </source>
</evidence>
<protein>
    <submittedName>
        <fullName evidence="3">Uncharacterized protein</fullName>
    </submittedName>
</protein>
<comment type="caution">
    <text evidence="3">The sequence shown here is derived from an EMBL/GenBank/DDBJ whole genome shotgun (WGS) entry which is preliminary data.</text>
</comment>
<feature type="region of interest" description="Disordered" evidence="1">
    <location>
        <begin position="163"/>
        <end position="241"/>
    </location>
</feature>
<feature type="compositionally biased region" description="Polar residues" evidence="1">
    <location>
        <begin position="163"/>
        <end position="238"/>
    </location>
</feature>
<feature type="signal peptide" evidence="2">
    <location>
        <begin position="1"/>
        <end position="15"/>
    </location>
</feature>
<evidence type="ECO:0000313" key="3">
    <source>
        <dbReference type="EMBL" id="KAF4696425.1"/>
    </source>
</evidence>
<name>A0A7J6PJV7_PEROL</name>
<feature type="chain" id="PRO_5029509122" evidence="2">
    <location>
        <begin position="16"/>
        <end position="329"/>
    </location>
</feature>
<evidence type="ECO:0000256" key="1">
    <source>
        <dbReference type="SAM" id="MobiDB-lite"/>
    </source>
</evidence>
<evidence type="ECO:0000256" key="2">
    <source>
        <dbReference type="SAM" id="SignalP"/>
    </source>
</evidence>
<dbReference type="AlphaFoldDB" id="A0A7J6PJV7"/>
<dbReference type="Proteomes" id="UP000541610">
    <property type="component" value="Unassembled WGS sequence"/>
</dbReference>
<organism evidence="3 4">
    <name type="scientific">Perkinsus olseni</name>
    <name type="common">Perkinsus atlanticus</name>
    <dbReference type="NCBI Taxonomy" id="32597"/>
    <lineage>
        <taxon>Eukaryota</taxon>
        <taxon>Sar</taxon>
        <taxon>Alveolata</taxon>
        <taxon>Perkinsozoa</taxon>
        <taxon>Perkinsea</taxon>
        <taxon>Perkinsida</taxon>
        <taxon>Perkinsidae</taxon>
        <taxon>Perkinsus</taxon>
    </lineage>
</organism>
<proteinExistence type="predicted"/>
<dbReference type="OrthoDB" id="431063at2759"/>
<reference evidence="3 4" key="1">
    <citation type="submission" date="2020-04" db="EMBL/GenBank/DDBJ databases">
        <title>Perkinsus olseni comparative genomics.</title>
        <authorList>
            <person name="Bogema D.R."/>
        </authorList>
    </citation>
    <scope>NUCLEOTIDE SEQUENCE [LARGE SCALE GENOMIC DNA]</scope>
    <source>
        <strain evidence="3">00978-12</strain>
    </source>
</reference>
<keyword evidence="2" id="KW-0732">Signal</keyword>
<dbReference type="EMBL" id="JABANP010000011">
    <property type="protein sequence ID" value="KAF4696425.1"/>
    <property type="molecule type" value="Genomic_DNA"/>
</dbReference>